<sequence>MYSELILITIICLIHDPQIANAAVGETDLNDLSEQQHSVVINKCCEENEVMVDSVCRLANKYNQSTWIPKFKTEDGKDAKLKYFKYLNGVPDCATTQQRPIFYFGKSEDELNLLTDGRLRHLIHHEHNVDSIKDDSITNTYSLHAPIVLPEVKEPSSYIHDQNKYCMDKIYMTSTNLTGEYALVCVPEVKINWKDTSFLMRKILNPLFHAIAMVLFLLTAIIYFVLPTLRDLAGNIITSINICLIVSQAADLVRIFTEYSNHISFIITDIILYVSLLGAFFWLNSFGFYIWKTFKSRNVFLRVTDVRKYCYYSSVVWSSVILMTALAISAHFLLDTGTNPYRKTRTQFSSSILIDDVEQETIGWLGIAIFFTPVAFTILFNIFFYITTLKVIKRINIYGRIHYKLKGCFNLFLQLFLIMTTAWLFLLLSWLNFDGLIYAHIVVNLLQAILVFYVCVGHQSHVTFLLRKSCCYAEPVPTGEWGDEMTHMNGGNY</sequence>
<gene>
    <name evidence="8" type="ORF">RR46_13547</name>
</gene>
<evidence type="ECO:0000256" key="3">
    <source>
        <dbReference type="ARBA" id="ARBA00022989"/>
    </source>
</evidence>
<proteinExistence type="predicted"/>
<feature type="transmembrane region" description="Helical" evidence="5">
    <location>
        <begin position="207"/>
        <end position="225"/>
    </location>
</feature>
<evidence type="ECO:0000256" key="6">
    <source>
        <dbReference type="SAM" id="SignalP"/>
    </source>
</evidence>
<accession>A0A194PG12</accession>
<evidence type="ECO:0000256" key="4">
    <source>
        <dbReference type="ARBA" id="ARBA00023136"/>
    </source>
</evidence>
<evidence type="ECO:0000256" key="2">
    <source>
        <dbReference type="ARBA" id="ARBA00022692"/>
    </source>
</evidence>
<protein>
    <submittedName>
        <fullName evidence="8">Putative G-protein coupled receptor Mth-like 5</fullName>
    </submittedName>
</protein>
<keyword evidence="8" id="KW-0675">Receptor</keyword>
<comment type="subcellular location">
    <subcellularLocation>
        <location evidence="1">Membrane</location>
        <topology evidence="1">Multi-pass membrane protein</topology>
    </subcellularLocation>
</comment>
<keyword evidence="4 5" id="KW-0472">Membrane</keyword>
<evidence type="ECO:0000313" key="8">
    <source>
        <dbReference type="EMBL" id="KPI92326.1"/>
    </source>
</evidence>
<dbReference type="InterPro" id="IPR052808">
    <property type="entry name" value="GPCR_Mth-like"/>
</dbReference>
<feature type="transmembrane region" description="Helical" evidence="5">
    <location>
        <begin position="232"/>
        <end position="250"/>
    </location>
</feature>
<dbReference type="AlphaFoldDB" id="A0A194PG12"/>
<evidence type="ECO:0000313" key="9">
    <source>
        <dbReference type="Proteomes" id="UP000053268"/>
    </source>
</evidence>
<dbReference type="PROSITE" id="PS50261">
    <property type="entry name" value="G_PROTEIN_RECEP_F2_4"/>
    <property type="match status" value="1"/>
</dbReference>
<evidence type="ECO:0000259" key="7">
    <source>
        <dbReference type="PROSITE" id="PS50261"/>
    </source>
</evidence>
<dbReference type="Gene3D" id="1.20.1070.10">
    <property type="entry name" value="Rhodopsin 7-helix transmembrane proteins"/>
    <property type="match status" value="1"/>
</dbReference>
<feature type="transmembrane region" description="Helical" evidence="5">
    <location>
        <begin position="270"/>
        <end position="291"/>
    </location>
</feature>
<dbReference type="GO" id="GO:0007166">
    <property type="term" value="P:cell surface receptor signaling pathway"/>
    <property type="evidence" value="ECO:0007669"/>
    <property type="project" value="InterPro"/>
</dbReference>
<dbReference type="PANTHER" id="PTHR46953">
    <property type="entry name" value="G-PROTEIN COUPLED RECEPTOR MTH-LIKE 1-RELATED"/>
    <property type="match status" value="1"/>
</dbReference>
<feature type="transmembrane region" description="Helical" evidence="5">
    <location>
        <begin position="362"/>
        <end position="386"/>
    </location>
</feature>
<keyword evidence="6" id="KW-0732">Signal</keyword>
<dbReference type="GO" id="GO:0016020">
    <property type="term" value="C:membrane"/>
    <property type="evidence" value="ECO:0007669"/>
    <property type="project" value="UniProtKB-SubCell"/>
</dbReference>
<dbReference type="GO" id="GO:0004888">
    <property type="term" value="F:transmembrane signaling receptor activity"/>
    <property type="evidence" value="ECO:0007669"/>
    <property type="project" value="InterPro"/>
</dbReference>
<feature type="transmembrane region" description="Helical" evidence="5">
    <location>
        <begin position="437"/>
        <end position="456"/>
    </location>
</feature>
<organism evidence="8 9">
    <name type="scientific">Papilio xuthus</name>
    <name type="common">Asian swallowtail butterfly</name>
    <dbReference type="NCBI Taxonomy" id="66420"/>
    <lineage>
        <taxon>Eukaryota</taxon>
        <taxon>Metazoa</taxon>
        <taxon>Ecdysozoa</taxon>
        <taxon>Arthropoda</taxon>
        <taxon>Hexapoda</taxon>
        <taxon>Insecta</taxon>
        <taxon>Pterygota</taxon>
        <taxon>Neoptera</taxon>
        <taxon>Endopterygota</taxon>
        <taxon>Lepidoptera</taxon>
        <taxon>Glossata</taxon>
        <taxon>Ditrysia</taxon>
        <taxon>Papilionoidea</taxon>
        <taxon>Papilionidae</taxon>
        <taxon>Papilioninae</taxon>
        <taxon>Papilio</taxon>
    </lineage>
</organism>
<dbReference type="PANTHER" id="PTHR46953:SF2">
    <property type="entry name" value="G-PROTEIN COUPLED RECEPTOR MTH-LIKE 5-RELATED"/>
    <property type="match status" value="1"/>
</dbReference>
<feature type="transmembrane region" description="Helical" evidence="5">
    <location>
        <begin position="407"/>
        <end position="431"/>
    </location>
</feature>
<keyword evidence="9" id="KW-1185">Reference proteome</keyword>
<name>A0A194PG12_PAPXU</name>
<feature type="transmembrane region" description="Helical" evidence="5">
    <location>
        <begin position="311"/>
        <end position="334"/>
    </location>
</feature>
<dbReference type="Proteomes" id="UP000053268">
    <property type="component" value="Unassembled WGS sequence"/>
</dbReference>
<dbReference type="EMBL" id="KQ459604">
    <property type="protein sequence ID" value="KPI92326.1"/>
    <property type="molecule type" value="Genomic_DNA"/>
</dbReference>
<feature type="signal peptide" evidence="6">
    <location>
        <begin position="1"/>
        <end position="22"/>
    </location>
</feature>
<reference evidence="8 9" key="1">
    <citation type="journal article" date="2015" name="Nat. Commun.">
        <title>Outbred genome sequencing and CRISPR/Cas9 gene editing in butterflies.</title>
        <authorList>
            <person name="Li X."/>
            <person name="Fan D."/>
            <person name="Zhang W."/>
            <person name="Liu G."/>
            <person name="Zhang L."/>
            <person name="Zhao L."/>
            <person name="Fang X."/>
            <person name="Chen L."/>
            <person name="Dong Y."/>
            <person name="Chen Y."/>
            <person name="Ding Y."/>
            <person name="Zhao R."/>
            <person name="Feng M."/>
            <person name="Zhu Y."/>
            <person name="Feng Y."/>
            <person name="Jiang X."/>
            <person name="Zhu D."/>
            <person name="Xiang H."/>
            <person name="Feng X."/>
            <person name="Li S."/>
            <person name="Wang J."/>
            <person name="Zhang G."/>
            <person name="Kronforst M.R."/>
            <person name="Wang W."/>
        </authorList>
    </citation>
    <scope>NUCLEOTIDE SEQUENCE [LARGE SCALE GENOMIC DNA]</scope>
    <source>
        <strain evidence="8">Ya'a_city_454_Px</strain>
        <tissue evidence="8">Whole body</tissue>
    </source>
</reference>
<evidence type="ECO:0000256" key="1">
    <source>
        <dbReference type="ARBA" id="ARBA00004141"/>
    </source>
</evidence>
<feature type="domain" description="G-protein coupled receptors family 2 profile 2" evidence="7">
    <location>
        <begin position="201"/>
        <end position="459"/>
    </location>
</feature>
<keyword evidence="2 5" id="KW-0812">Transmembrane</keyword>
<dbReference type="InterPro" id="IPR017981">
    <property type="entry name" value="GPCR_2-like_7TM"/>
</dbReference>
<feature type="chain" id="PRO_5008263249" evidence="6">
    <location>
        <begin position="23"/>
        <end position="493"/>
    </location>
</feature>
<dbReference type="CDD" id="cd15039">
    <property type="entry name" value="7tmB3_Methuselah-like"/>
    <property type="match status" value="1"/>
</dbReference>
<dbReference type="STRING" id="66420.A0A194PG12"/>
<keyword evidence="3 5" id="KW-1133">Transmembrane helix</keyword>
<evidence type="ECO:0000256" key="5">
    <source>
        <dbReference type="SAM" id="Phobius"/>
    </source>
</evidence>